<dbReference type="EMBL" id="VZTK01021061">
    <property type="protein sequence ID" value="NXX19396.1"/>
    <property type="molecule type" value="Genomic_DNA"/>
</dbReference>
<keyword evidence="10" id="KW-1185">Reference proteome</keyword>
<feature type="region of interest" description="Disordered" evidence="6">
    <location>
        <begin position="688"/>
        <end position="773"/>
    </location>
</feature>
<dbReference type="GO" id="GO:0045499">
    <property type="term" value="F:chemorepellent activity"/>
    <property type="evidence" value="ECO:0007669"/>
    <property type="project" value="TreeGrafter"/>
</dbReference>
<feature type="compositionally biased region" description="Pro residues" evidence="6">
    <location>
        <begin position="688"/>
        <end position="717"/>
    </location>
</feature>
<dbReference type="Proteomes" id="UP000584326">
    <property type="component" value="Unassembled WGS sequence"/>
</dbReference>
<keyword evidence="2" id="KW-0472">Membrane</keyword>
<protein>
    <submittedName>
        <fullName evidence="9">SEM6C protein</fullName>
    </submittedName>
</protein>
<sequence length="773" mass="81862">APARMRGVPLPFVLLLLLVPGGTAQSFPRDLVARSTVGLAATAAYPRFSGLRGDNVTAQLGLDFQRMLRLNGTLFLAARDHIYAFDLGQEQGTLYPQRHLTWETRDRENCAMRGRLQDECHNYIRVLVPRDAGTLLACGTNAFSPLCRTYQVSSLAQEGEEVSGQARCPFDAKQSIVALFVGECWRGGTRGPQGGDGADAGVPPPADGSLYSATVADFQASDSVIYRSLSPSRPPLRTLKYSSRWLQEPHFVQALPYGPYVYFFFREVAVELSALGKVVVARVARVCRNDRGGSPRVLERRWTSFLKVRLQCAVPGDAIFYFDVLEAVTPPRALHGRPAVLALFGTQPNRHGGGHVGVGTIPGSAVCAFYLADVEQAFEGPFAEPRGATGTWTPLPEARVPRPRPGCCAGMGPAAGILSSGDFPDETLAFAKEHPLLHGAVAPAGGRPLFTRTGTRLTQLAVDVGAGPRGNQTVLFLGAEDGRVLKVLAATRHPGVTQHPGGTPAPGDSQEPGDTGDAGSETLLLEEINLYDPRRCQGRRGASRVLGLELHPPGRELYVAFAGCLVRLPLSRCAQHGACRRSCLAARDPYCVWLPPGGCVPFSEDLPSGFEQDVEGSPGTTGTCQGEWGDMGDTGRLTGAPAGVRRAGPGTAATVPVPVLVGCVLGAFALGALATGLLAATCRHPPVPKSPLEPSATPRPPAQPPGPRLYPPLPPQGGPRDPPELPTPEATPQPPTRPPRERAVEPRRGHTTHLGTPGCPEPPGPGPPPKATL</sequence>
<evidence type="ECO:0000256" key="7">
    <source>
        <dbReference type="SAM" id="SignalP"/>
    </source>
</evidence>
<feature type="chain" id="PRO_5029735761" evidence="7">
    <location>
        <begin position="25"/>
        <end position="773"/>
    </location>
</feature>
<dbReference type="SMART" id="SM00630">
    <property type="entry name" value="Sema"/>
    <property type="match status" value="1"/>
</dbReference>
<evidence type="ECO:0000256" key="6">
    <source>
        <dbReference type="SAM" id="MobiDB-lite"/>
    </source>
</evidence>
<dbReference type="SUPFAM" id="SSF101912">
    <property type="entry name" value="Sema domain"/>
    <property type="match status" value="1"/>
</dbReference>
<dbReference type="SUPFAM" id="SSF103575">
    <property type="entry name" value="Plexin repeat"/>
    <property type="match status" value="1"/>
</dbReference>
<keyword evidence="7" id="KW-0732">Signal</keyword>
<feature type="compositionally biased region" description="Pro residues" evidence="6">
    <location>
        <begin position="759"/>
        <end position="773"/>
    </location>
</feature>
<evidence type="ECO:0000256" key="5">
    <source>
        <dbReference type="PROSITE-ProRule" id="PRU00352"/>
    </source>
</evidence>
<dbReference type="Pfam" id="PF01437">
    <property type="entry name" value="PSI"/>
    <property type="match status" value="1"/>
</dbReference>
<feature type="compositionally biased region" description="Basic and acidic residues" evidence="6">
    <location>
        <begin position="738"/>
        <end position="748"/>
    </location>
</feature>
<reference evidence="9 10" key="1">
    <citation type="submission" date="2020-02" db="EMBL/GenBank/DDBJ databases">
        <title>Bird 10,000 Genomes (B10K) Project - Family phase.</title>
        <authorList>
            <person name="Zhang G."/>
        </authorList>
    </citation>
    <scope>NUCLEOTIDE SEQUENCE [LARGE SCALE GENOMIC DNA]</scope>
    <source>
        <strain evidence="9">B10K-DU-001-40</strain>
        <tissue evidence="9">Muscle</tissue>
    </source>
</reference>
<feature type="non-terminal residue" evidence="9">
    <location>
        <position position="773"/>
    </location>
</feature>
<dbReference type="InterPro" id="IPR001627">
    <property type="entry name" value="Semap_dom"/>
</dbReference>
<comment type="caution">
    <text evidence="9">The sequence shown here is derived from an EMBL/GenBank/DDBJ whole genome shotgun (WGS) entry which is preliminary data.</text>
</comment>
<dbReference type="PANTHER" id="PTHR11036:SF11">
    <property type="entry name" value="SEMAPHORIN-6C"/>
    <property type="match status" value="1"/>
</dbReference>
<dbReference type="PROSITE" id="PS51004">
    <property type="entry name" value="SEMA"/>
    <property type="match status" value="1"/>
</dbReference>
<evidence type="ECO:0000313" key="9">
    <source>
        <dbReference type="EMBL" id="NXX19396.1"/>
    </source>
</evidence>
<dbReference type="GO" id="GO:0007411">
    <property type="term" value="P:axon guidance"/>
    <property type="evidence" value="ECO:0007669"/>
    <property type="project" value="TreeGrafter"/>
</dbReference>
<proteinExistence type="predicted"/>
<dbReference type="OrthoDB" id="9988752at2759"/>
<evidence type="ECO:0000313" key="10">
    <source>
        <dbReference type="Proteomes" id="UP000584326"/>
    </source>
</evidence>
<feature type="compositionally biased region" description="Pro residues" evidence="6">
    <location>
        <begin position="724"/>
        <end position="737"/>
    </location>
</feature>
<dbReference type="InterPro" id="IPR015943">
    <property type="entry name" value="WD40/YVTN_repeat-like_dom_sf"/>
</dbReference>
<evidence type="ECO:0000256" key="1">
    <source>
        <dbReference type="ARBA" id="ARBA00004370"/>
    </source>
</evidence>
<dbReference type="AlphaFoldDB" id="A0A7L4H1I5"/>
<dbReference type="Gene3D" id="2.130.10.10">
    <property type="entry name" value="YVTN repeat-like/Quinoprotein amine dehydrogenase"/>
    <property type="match status" value="1"/>
</dbReference>
<dbReference type="InterPro" id="IPR027231">
    <property type="entry name" value="Semaphorin"/>
</dbReference>
<feature type="signal peptide" evidence="7">
    <location>
        <begin position="1"/>
        <end position="24"/>
    </location>
</feature>
<dbReference type="GO" id="GO:0005886">
    <property type="term" value="C:plasma membrane"/>
    <property type="evidence" value="ECO:0007669"/>
    <property type="project" value="TreeGrafter"/>
</dbReference>
<dbReference type="GO" id="GO:0071526">
    <property type="term" value="P:semaphorin-plexin signaling pathway"/>
    <property type="evidence" value="ECO:0007669"/>
    <property type="project" value="TreeGrafter"/>
</dbReference>
<dbReference type="GO" id="GO:0030215">
    <property type="term" value="F:semaphorin receptor binding"/>
    <property type="evidence" value="ECO:0007669"/>
    <property type="project" value="InterPro"/>
</dbReference>
<feature type="region of interest" description="Disordered" evidence="6">
    <location>
        <begin position="492"/>
        <end position="519"/>
    </location>
</feature>
<evidence type="ECO:0000256" key="2">
    <source>
        <dbReference type="ARBA" id="ARBA00023136"/>
    </source>
</evidence>
<keyword evidence="4" id="KW-0325">Glycoprotein</keyword>
<feature type="non-terminal residue" evidence="9">
    <location>
        <position position="1"/>
    </location>
</feature>
<dbReference type="Gene3D" id="3.30.1680.10">
    <property type="entry name" value="ligand-binding face of the semaphorins, domain 2"/>
    <property type="match status" value="1"/>
</dbReference>
<evidence type="ECO:0000256" key="3">
    <source>
        <dbReference type="ARBA" id="ARBA00023157"/>
    </source>
</evidence>
<dbReference type="GO" id="GO:0030335">
    <property type="term" value="P:positive regulation of cell migration"/>
    <property type="evidence" value="ECO:0007669"/>
    <property type="project" value="TreeGrafter"/>
</dbReference>
<dbReference type="GO" id="GO:0001755">
    <property type="term" value="P:neural crest cell migration"/>
    <property type="evidence" value="ECO:0007669"/>
    <property type="project" value="TreeGrafter"/>
</dbReference>
<name>A0A7L4H1I5_PODST</name>
<dbReference type="InterPro" id="IPR036352">
    <property type="entry name" value="Semap_dom_sf"/>
</dbReference>
<keyword evidence="3" id="KW-1015">Disulfide bond</keyword>
<evidence type="ECO:0000256" key="4">
    <source>
        <dbReference type="ARBA" id="ARBA00023180"/>
    </source>
</evidence>
<comment type="subcellular location">
    <subcellularLocation>
        <location evidence="1">Membrane</location>
    </subcellularLocation>
</comment>
<feature type="domain" description="Sema" evidence="8">
    <location>
        <begin position="29"/>
        <end position="570"/>
    </location>
</feature>
<feature type="region of interest" description="Disordered" evidence="6">
    <location>
        <begin position="611"/>
        <end position="631"/>
    </location>
</feature>
<dbReference type="InterPro" id="IPR002165">
    <property type="entry name" value="Plexin_repeat"/>
</dbReference>
<accession>A0A7L4H1I5</accession>
<evidence type="ECO:0000259" key="8">
    <source>
        <dbReference type="PROSITE" id="PS51004"/>
    </source>
</evidence>
<gene>
    <name evidence="9" type="primary">Sema6c</name>
    <name evidence="9" type="ORF">PODSTR_R00136</name>
</gene>
<dbReference type="Pfam" id="PF01403">
    <property type="entry name" value="Sema"/>
    <property type="match status" value="1"/>
</dbReference>
<comment type="caution">
    <text evidence="5">Lacks conserved residue(s) required for the propagation of feature annotation.</text>
</comment>
<organism evidence="9 10">
    <name type="scientific">Podargus strigoides</name>
    <name type="common">Tawny frogmouth</name>
    <name type="synonym">Caprimulgus strigoides</name>
    <dbReference type="NCBI Taxonomy" id="8905"/>
    <lineage>
        <taxon>Eukaryota</taxon>
        <taxon>Metazoa</taxon>
        <taxon>Chordata</taxon>
        <taxon>Craniata</taxon>
        <taxon>Vertebrata</taxon>
        <taxon>Euteleostomi</taxon>
        <taxon>Archelosauria</taxon>
        <taxon>Archosauria</taxon>
        <taxon>Dinosauria</taxon>
        <taxon>Saurischia</taxon>
        <taxon>Theropoda</taxon>
        <taxon>Coelurosauria</taxon>
        <taxon>Aves</taxon>
        <taxon>Neognathae</taxon>
        <taxon>Neoaves</taxon>
        <taxon>Strisores</taxon>
        <taxon>Caprimulgiformes</taxon>
        <taxon>Podargidae</taxon>
        <taxon>Podargus</taxon>
    </lineage>
</organism>
<dbReference type="PANTHER" id="PTHR11036">
    <property type="entry name" value="SEMAPHORIN"/>
    <property type="match status" value="1"/>
</dbReference>